<keyword evidence="4" id="KW-0808">Transferase</keyword>
<dbReference type="SUPFAM" id="SSF55874">
    <property type="entry name" value="ATPase domain of HSP90 chaperone/DNA topoisomerase II/histidine kinase"/>
    <property type="match status" value="1"/>
</dbReference>
<dbReference type="CDD" id="cd00130">
    <property type="entry name" value="PAS"/>
    <property type="match status" value="1"/>
</dbReference>
<dbReference type="SMART" id="SM00091">
    <property type="entry name" value="PAS"/>
    <property type="match status" value="2"/>
</dbReference>
<dbReference type="InterPro" id="IPR004358">
    <property type="entry name" value="Sig_transdc_His_kin-like_C"/>
</dbReference>
<feature type="domain" description="PAS" evidence="8">
    <location>
        <begin position="3"/>
        <end position="47"/>
    </location>
</feature>
<dbReference type="InterPro" id="IPR003661">
    <property type="entry name" value="HisK_dim/P_dom"/>
</dbReference>
<reference evidence="10 11" key="1">
    <citation type="submission" date="2019-03" db="EMBL/GenBank/DDBJ databases">
        <title>Ramlibacter rhizophilus CCTCC AB2015357, whole genome shotgun sequence.</title>
        <authorList>
            <person name="Zhang X."/>
            <person name="Feng G."/>
            <person name="Zhu H."/>
        </authorList>
    </citation>
    <scope>NUCLEOTIDE SEQUENCE [LARGE SCALE GENOMIC DNA]</scope>
    <source>
        <strain evidence="10 11">CCTCC AB2015357</strain>
    </source>
</reference>
<dbReference type="InterPro" id="IPR050736">
    <property type="entry name" value="Sensor_HK_Regulatory"/>
</dbReference>
<dbReference type="Gene3D" id="1.10.287.130">
    <property type="match status" value="1"/>
</dbReference>
<evidence type="ECO:0000259" key="9">
    <source>
        <dbReference type="PROSITE" id="PS50113"/>
    </source>
</evidence>
<proteinExistence type="predicted"/>
<dbReference type="PROSITE" id="PS50109">
    <property type="entry name" value="HIS_KIN"/>
    <property type="match status" value="1"/>
</dbReference>
<dbReference type="InterPro" id="IPR000014">
    <property type="entry name" value="PAS"/>
</dbReference>
<keyword evidence="6" id="KW-0902">Two-component regulatory system</keyword>
<dbReference type="SUPFAM" id="SSF47384">
    <property type="entry name" value="Homodimeric domain of signal transducing histidine kinase"/>
    <property type="match status" value="1"/>
</dbReference>
<dbReference type="OrthoDB" id="8552871at2"/>
<organism evidence="10 11">
    <name type="scientific">Ramlibacter rhizophilus</name>
    <dbReference type="NCBI Taxonomy" id="1781167"/>
    <lineage>
        <taxon>Bacteria</taxon>
        <taxon>Pseudomonadati</taxon>
        <taxon>Pseudomonadota</taxon>
        <taxon>Betaproteobacteria</taxon>
        <taxon>Burkholderiales</taxon>
        <taxon>Comamonadaceae</taxon>
        <taxon>Ramlibacter</taxon>
    </lineage>
</organism>
<dbReference type="InterPro" id="IPR036097">
    <property type="entry name" value="HisK_dim/P_sf"/>
</dbReference>
<dbReference type="Pfam" id="PF08448">
    <property type="entry name" value="PAS_4"/>
    <property type="match status" value="1"/>
</dbReference>
<protein>
    <recommendedName>
        <fullName evidence="2">histidine kinase</fullName>
        <ecNumber evidence="2">2.7.13.3</ecNumber>
    </recommendedName>
</protein>
<accession>A0A4Z0C1G0</accession>
<dbReference type="Pfam" id="PF00512">
    <property type="entry name" value="HisKA"/>
    <property type="match status" value="1"/>
</dbReference>
<dbReference type="PANTHER" id="PTHR43711">
    <property type="entry name" value="TWO-COMPONENT HISTIDINE KINASE"/>
    <property type="match status" value="1"/>
</dbReference>
<keyword evidence="5 10" id="KW-0418">Kinase</keyword>
<feature type="domain" description="PAC" evidence="9">
    <location>
        <begin position="228"/>
        <end position="280"/>
    </location>
</feature>
<evidence type="ECO:0000259" key="8">
    <source>
        <dbReference type="PROSITE" id="PS50112"/>
    </source>
</evidence>
<dbReference type="Proteomes" id="UP000297564">
    <property type="component" value="Unassembled WGS sequence"/>
</dbReference>
<dbReference type="Gene3D" id="3.30.565.10">
    <property type="entry name" value="Histidine kinase-like ATPase, C-terminal domain"/>
    <property type="match status" value="1"/>
</dbReference>
<dbReference type="SUPFAM" id="SSF55785">
    <property type="entry name" value="PYP-like sensor domain (PAS domain)"/>
    <property type="match status" value="2"/>
</dbReference>
<evidence type="ECO:0000256" key="3">
    <source>
        <dbReference type="ARBA" id="ARBA00022553"/>
    </source>
</evidence>
<dbReference type="Gene3D" id="3.30.450.20">
    <property type="entry name" value="PAS domain"/>
    <property type="match status" value="2"/>
</dbReference>
<dbReference type="InterPro" id="IPR001610">
    <property type="entry name" value="PAC"/>
</dbReference>
<dbReference type="InterPro" id="IPR013767">
    <property type="entry name" value="PAS_fold"/>
</dbReference>
<dbReference type="InterPro" id="IPR013656">
    <property type="entry name" value="PAS_4"/>
</dbReference>
<evidence type="ECO:0000313" key="11">
    <source>
        <dbReference type="Proteomes" id="UP000297564"/>
    </source>
</evidence>
<evidence type="ECO:0000259" key="7">
    <source>
        <dbReference type="PROSITE" id="PS50109"/>
    </source>
</evidence>
<feature type="domain" description="Histidine kinase" evidence="7">
    <location>
        <begin position="298"/>
        <end position="516"/>
    </location>
</feature>
<dbReference type="PANTHER" id="PTHR43711:SF1">
    <property type="entry name" value="HISTIDINE KINASE 1"/>
    <property type="match status" value="1"/>
</dbReference>
<evidence type="ECO:0000256" key="2">
    <source>
        <dbReference type="ARBA" id="ARBA00012438"/>
    </source>
</evidence>
<gene>
    <name evidence="10" type="ORF">EZ242_00940</name>
</gene>
<dbReference type="PRINTS" id="PR00344">
    <property type="entry name" value="BCTRLSENSOR"/>
</dbReference>
<dbReference type="InterPro" id="IPR035965">
    <property type="entry name" value="PAS-like_dom_sf"/>
</dbReference>
<dbReference type="EC" id="2.7.13.3" evidence="2"/>
<evidence type="ECO:0000313" key="10">
    <source>
        <dbReference type="EMBL" id="TFZ04358.1"/>
    </source>
</evidence>
<keyword evidence="11" id="KW-1185">Reference proteome</keyword>
<comment type="caution">
    <text evidence="10">The sequence shown here is derived from an EMBL/GenBank/DDBJ whole genome shotgun (WGS) entry which is preliminary data.</text>
</comment>
<dbReference type="InterPro" id="IPR036890">
    <property type="entry name" value="HATPase_C_sf"/>
</dbReference>
<dbReference type="PROSITE" id="PS50113">
    <property type="entry name" value="PAC"/>
    <property type="match status" value="1"/>
</dbReference>
<dbReference type="SMART" id="SM00388">
    <property type="entry name" value="HisKA"/>
    <property type="match status" value="1"/>
</dbReference>
<comment type="catalytic activity">
    <reaction evidence="1">
        <text>ATP + protein L-histidine = ADP + protein N-phospho-L-histidine.</text>
        <dbReference type="EC" id="2.7.13.3"/>
    </reaction>
</comment>
<evidence type="ECO:0000256" key="6">
    <source>
        <dbReference type="ARBA" id="ARBA00023012"/>
    </source>
</evidence>
<dbReference type="Pfam" id="PF02518">
    <property type="entry name" value="HATPase_c"/>
    <property type="match status" value="1"/>
</dbReference>
<dbReference type="GO" id="GO:0000155">
    <property type="term" value="F:phosphorelay sensor kinase activity"/>
    <property type="evidence" value="ECO:0007669"/>
    <property type="project" value="InterPro"/>
</dbReference>
<evidence type="ECO:0000256" key="5">
    <source>
        <dbReference type="ARBA" id="ARBA00022777"/>
    </source>
</evidence>
<dbReference type="CDD" id="cd00082">
    <property type="entry name" value="HisKA"/>
    <property type="match status" value="1"/>
</dbReference>
<dbReference type="InterPro" id="IPR000700">
    <property type="entry name" value="PAS-assoc_C"/>
</dbReference>
<name>A0A4Z0C1G0_9BURK</name>
<dbReference type="SMART" id="SM00086">
    <property type="entry name" value="PAC"/>
    <property type="match status" value="1"/>
</dbReference>
<dbReference type="PROSITE" id="PS50112">
    <property type="entry name" value="PAS"/>
    <property type="match status" value="2"/>
</dbReference>
<feature type="domain" description="PAS" evidence="8">
    <location>
        <begin position="150"/>
        <end position="223"/>
    </location>
</feature>
<dbReference type="InterPro" id="IPR003594">
    <property type="entry name" value="HATPase_dom"/>
</dbReference>
<dbReference type="EMBL" id="SMLL01000001">
    <property type="protein sequence ID" value="TFZ04358.1"/>
    <property type="molecule type" value="Genomic_DNA"/>
</dbReference>
<evidence type="ECO:0000256" key="4">
    <source>
        <dbReference type="ARBA" id="ARBA00022679"/>
    </source>
</evidence>
<sequence length="517" mass="55563">MDDPANLGALVDLLPEALLVVNARGVVRRANGAAARLLGRPAQALAGSALAERVDGGAEQLADLLVQFGRSRSFAPASLVLRDGTGEAVPVRCEGALLRPASADREALLVLRCIPRAAAGDRFRVLNERIEQLSREIRRRRLAEADLHQSREWYRVTLHSIGDAVIVTDAEGRVSFMNPVAEALTGWPLADCTGRHLDEIFVIINDSSRAPVESPVAQVLRRGVVVGLANHTLLVRRNGEELPIDDSGAPIRAGDGTLLGVVLVFRDLSERYGLERELLRQTQRLEEADRRKDEFLSMLAHELRNPLAPLRSGVHLLATRSAEATVVQRIAGAMTRQVDHVVRLVDDLLDVARLTRGAIRVERTPILLREVVEQAADMARPTMAARGLRFSVTPPPESARVDGDHTRLVQALDNLLANAAKFTPPGGSVDLGAAVVGAEAVITVIDTGQGVAPALLPRVFELFVQGEHALDKANSGLGIGLSIAQAIVRLHEGEIEASSRGPGQGSEFVLRLPLVAA</sequence>
<dbReference type="InterPro" id="IPR005467">
    <property type="entry name" value="His_kinase_dom"/>
</dbReference>
<evidence type="ECO:0000256" key="1">
    <source>
        <dbReference type="ARBA" id="ARBA00000085"/>
    </source>
</evidence>
<dbReference type="NCBIfam" id="TIGR00229">
    <property type="entry name" value="sensory_box"/>
    <property type="match status" value="1"/>
</dbReference>
<dbReference type="SMART" id="SM00387">
    <property type="entry name" value="HATPase_c"/>
    <property type="match status" value="1"/>
</dbReference>
<dbReference type="AlphaFoldDB" id="A0A4Z0C1G0"/>
<keyword evidence="3" id="KW-0597">Phosphoprotein</keyword>
<dbReference type="RefSeq" id="WP_135283240.1">
    <property type="nucleotide sequence ID" value="NZ_SMLL01000001.1"/>
</dbReference>
<dbReference type="GO" id="GO:0006355">
    <property type="term" value="P:regulation of DNA-templated transcription"/>
    <property type="evidence" value="ECO:0007669"/>
    <property type="project" value="InterPro"/>
</dbReference>
<dbReference type="Pfam" id="PF00989">
    <property type="entry name" value="PAS"/>
    <property type="match status" value="1"/>
</dbReference>